<dbReference type="RefSeq" id="WP_157728280.1">
    <property type="nucleotide sequence ID" value="NZ_LT629732.1"/>
</dbReference>
<dbReference type="Pfam" id="PF26312">
    <property type="entry name" value="DUF8083"/>
    <property type="match status" value="1"/>
</dbReference>
<reference evidence="2 3" key="1">
    <citation type="submission" date="2016-10" db="EMBL/GenBank/DDBJ databases">
        <authorList>
            <person name="de Groot N.N."/>
        </authorList>
    </citation>
    <scope>NUCLEOTIDE SEQUENCE [LARGE SCALE GENOMIC DNA]</scope>
    <source>
        <strain evidence="2 3">DSM 22024</strain>
    </source>
</reference>
<dbReference type="EMBL" id="LT629732">
    <property type="protein sequence ID" value="SDS03306.1"/>
    <property type="molecule type" value="Genomic_DNA"/>
</dbReference>
<dbReference type="OrthoDB" id="4961314at2"/>
<feature type="domain" description="DUF8083" evidence="1">
    <location>
        <begin position="9"/>
        <end position="273"/>
    </location>
</feature>
<sequence>MRTSVVTPYCCYLRVYEPLGAFPARERTSWEAQVRVPERPETSSLAVAEQRESLAALLPMLPPGAVSRARRAYAMEVGGNLLLCPDESALRVRQALGDLMMSLPEHVLRVLLPAGGLDRVDFDALSEDMCPPDAEPHILTARWHVPLAWFVIFGDEDRSIGMDPVELRYRAPMVEARRRLSRAHRLLTRARPEWEMEPLRTLGRWIESFHPHSWVELDYGGLVRLMGSERITADRSARDVAAALQAVAKGDDEEAIGIYHRLRKQWWELREKERAS</sequence>
<proteinExistence type="predicted"/>
<protein>
    <recommendedName>
        <fullName evidence="1">DUF8083 domain-containing protein</fullName>
    </recommendedName>
</protein>
<dbReference type="Proteomes" id="UP000198983">
    <property type="component" value="Chromosome I"/>
</dbReference>
<name>A0A1H1NWF9_9ACTN</name>
<evidence type="ECO:0000313" key="3">
    <source>
        <dbReference type="Proteomes" id="UP000198983"/>
    </source>
</evidence>
<gene>
    <name evidence="2" type="ORF">SAMN04489717_1396</name>
</gene>
<dbReference type="AlphaFoldDB" id="A0A1H1NWF9"/>
<organism evidence="2 3">
    <name type="scientific">Actinopolymorpha singaporensis</name>
    <dbReference type="NCBI Taxonomy" id="117157"/>
    <lineage>
        <taxon>Bacteria</taxon>
        <taxon>Bacillati</taxon>
        <taxon>Actinomycetota</taxon>
        <taxon>Actinomycetes</taxon>
        <taxon>Propionibacteriales</taxon>
        <taxon>Actinopolymorphaceae</taxon>
        <taxon>Actinopolymorpha</taxon>
    </lineage>
</organism>
<dbReference type="STRING" id="117157.SAMN04489717_1396"/>
<evidence type="ECO:0000313" key="2">
    <source>
        <dbReference type="EMBL" id="SDS03306.1"/>
    </source>
</evidence>
<dbReference type="InterPro" id="IPR058396">
    <property type="entry name" value="DUF8083"/>
</dbReference>
<keyword evidence="3" id="KW-1185">Reference proteome</keyword>
<accession>A0A1H1NWF9</accession>
<evidence type="ECO:0000259" key="1">
    <source>
        <dbReference type="Pfam" id="PF26312"/>
    </source>
</evidence>